<protein>
    <submittedName>
        <fullName evidence="1">Uncharacterized protein</fullName>
    </submittedName>
</protein>
<sequence>MFVLGFHFPADMGNQIPDELVAEKLAGVDISDVKEIKLLMGTKDKDKEWISYTNKDTFLFRAMVHYFKEENPNKEQKYMIYMNRYQMSAISKRVDAADDETMKLCHNLDSMEQFRIEVA</sequence>
<reference evidence="1 2" key="1">
    <citation type="journal article" date="2017" name="Front. Microbiol.">
        <title>Comparative Genomic Analysis of the Class Epsilonproteobacteria and Proposed Reclassification to Epsilonbacteraeota (phyl. nov.).</title>
        <authorList>
            <person name="Waite D.W."/>
            <person name="Vanwonterghem I."/>
            <person name="Rinke C."/>
            <person name="Parks D.H."/>
            <person name="Zhang Y."/>
            <person name="Takai K."/>
            <person name="Sievert S.M."/>
            <person name="Simon J."/>
            <person name="Campbell B.J."/>
            <person name="Hanson T.E."/>
            <person name="Woyke T."/>
            <person name="Klotz M.G."/>
            <person name="Hugenholtz P."/>
        </authorList>
    </citation>
    <scope>NUCLEOTIDE SEQUENCE [LARGE SCALE GENOMIC DNA]</scope>
    <source>
        <strain evidence="1">UBA12443</strain>
    </source>
</reference>
<accession>A0A2D3WKJ5</accession>
<dbReference type="AlphaFoldDB" id="A0A2D3WKJ5"/>
<evidence type="ECO:0000313" key="2">
    <source>
        <dbReference type="Proteomes" id="UP000228859"/>
    </source>
</evidence>
<organism evidence="1 2">
    <name type="scientific">Sulfuricurvum kujiense</name>
    <dbReference type="NCBI Taxonomy" id="148813"/>
    <lineage>
        <taxon>Bacteria</taxon>
        <taxon>Pseudomonadati</taxon>
        <taxon>Campylobacterota</taxon>
        <taxon>Epsilonproteobacteria</taxon>
        <taxon>Campylobacterales</taxon>
        <taxon>Sulfurimonadaceae</taxon>
        <taxon>Sulfuricurvum</taxon>
    </lineage>
</organism>
<comment type="caution">
    <text evidence="1">The sequence shown here is derived from an EMBL/GenBank/DDBJ whole genome shotgun (WGS) entry which is preliminary data.</text>
</comment>
<dbReference type="RefSeq" id="WP_294894562.1">
    <property type="nucleotide sequence ID" value="NZ_DLUI01000145.1"/>
</dbReference>
<dbReference type="Proteomes" id="UP000228859">
    <property type="component" value="Unassembled WGS sequence"/>
</dbReference>
<gene>
    <name evidence="1" type="ORF">CFH83_10140</name>
</gene>
<proteinExistence type="predicted"/>
<evidence type="ECO:0000313" key="1">
    <source>
        <dbReference type="EMBL" id="DAB37629.1"/>
    </source>
</evidence>
<dbReference type="EMBL" id="DLUI01000145">
    <property type="protein sequence ID" value="DAB37629.1"/>
    <property type="molecule type" value="Genomic_DNA"/>
</dbReference>
<name>A0A2D3WKJ5_9BACT</name>